<dbReference type="Proteomes" id="UP001215280">
    <property type="component" value="Unassembled WGS sequence"/>
</dbReference>
<dbReference type="EMBL" id="JARJLG010000251">
    <property type="protein sequence ID" value="KAJ7723089.1"/>
    <property type="molecule type" value="Genomic_DNA"/>
</dbReference>
<protein>
    <submittedName>
        <fullName evidence="1">Uncharacterized protein</fullName>
    </submittedName>
</protein>
<organism evidence="1 2">
    <name type="scientific">Mycena maculata</name>
    <dbReference type="NCBI Taxonomy" id="230809"/>
    <lineage>
        <taxon>Eukaryota</taxon>
        <taxon>Fungi</taxon>
        <taxon>Dikarya</taxon>
        <taxon>Basidiomycota</taxon>
        <taxon>Agaricomycotina</taxon>
        <taxon>Agaricomycetes</taxon>
        <taxon>Agaricomycetidae</taxon>
        <taxon>Agaricales</taxon>
        <taxon>Marasmiineae</taxon>
        <taxon>Mycenaceae</taxon>
        <taxon>Mycena</taxon>
    </lineage>
</organism>
<reference evidence="1" key="1">
    <citation type="submission" date="2023-03" db="EMBL/GenBank/DDBJ databases">
        <title>Massive genome expansion in bonnet fungi (Mycena s.s.) driven by repeated elements and novel gene families across ecological guilds.</title>
        <authorList>
            <consortium name="Lawrence Berkeley National Laboratory"/>
            <person name="Harder C.B."/>
            <person name="Miyauchi S."/>
            <person name="Viragh M."/>
            <person name="Kuo A."/>
            <person name="Thoen E."/>
            <person name="Andreopoulos B."/>
            <person name="Lu D."/>
            <person name="Skrede I."/>
            <person name="Drula E."/>
            <person name="Henrissat B."/>
            <person name="Morin E."/>
            <person name="Kohler A."/>
            <person name="Barry K."/>
            <person name="LaButti K."/>
            <person name="Morin E."/>
            <person name="Salamov A."/>
            <person name="Lipzen A."/>
            <person name="Mereny Z."/>
            <person name="Hegedus B."/>
            <person name="Baldrian P."/>
            <person name="Stursova M."/>
            <person name="Weitz H."/>
            <person name="Taylor A."/>
            <person name="Grigoriev I.V."/>
            <person name="Nagy L.G."/>
            <person name="Martin F."/>
            <person name="Kauserud H."/>
        </authorList>
    </citation>
    <scope>NUCLEOTIDE SEQUENCE</scope>
    <source>
        <strain evidence="1">CBHHK188m</strain>
    </source>
</reference>
<evidence type="ECO:0000313" key="1">
    <source>
        <dbReference type="EMBL" id="KAJ7723089.1"/>
    </source>
</evidence>
<keyword evidence="2" id="KW-1185">Reference proteome</keyword>
<dbReference type="AlphaFoldDB" id="A0AAD7MM60"/>
<name>A0AAD7MM60_9AGAR</name>
<evidence type="ECO:0000313" key="2">
    <source>
        <dbReference type="Proteomes" id="UP001215280"/>
    </source>
</evidence>
<accession>A0AAD7MM60</accession>
<sequence>MFTNVLRANICEYPVHSGNIRKFKLDSTNLNNQSHGDTGIEQEIVALTTKTTRSDHTVRRAAITVAYSASSWPTKIPHNGVWINSDLLAVSGLVKKWRERRQRIGKGEIGNHESKKQNYLAQKPGPKYKKESPGWILGRLHPTALLTAKRARTISVEDSGISRIVQEVEQDGCSKAGRWNGLGFLGDNCLQRFTNGPGITQVESPLGSPRMQIVVAYGVPETFIRV</sequence>
<gene>
    <name evidence="1" type="ORF">DFH07DRAFT_783658</name>
</gene>
<proteinExistence type="predicted"/>
<comment type="caution">
    <text evidence="1">The sequence shown here is derived from an EMBL/GenBank/DDBJ whole genome shotgun (WGS) entry which is preliminary data.</text>
</comment>